<comment type="similarity">
    <text evidence="2 9">Belongs to the beta sliding clamp family.</text>
</comment>
<feature type="domain" description="DNA polymerase III beta sliding clamp C-terminal" evidence="12">
    <location>
        <begin position="245"/>
        <end position="357"/>
    </location>
</feature>
<dbReference type="PANTHER" id="PTHR30478:SF0">
    <property type="entry name" value="BETA SLIDING CLAMP"/>
    <property type="match status" value="1"/>
</dbReference>
<evidence type="ECO:0000256" key="4">
    <source>
        <dbReference type="ARBA" id="ARBA00022679"/>
    </source>
</evidence>
<dbReference type="PANTHER" id="PTHR30478">
    <property type="entry name" value="DNA POLYMERASE III SUBUNIT BETA"/>
    <property type="match status" value="1"/>
</dbReference>
<evidence type="ECO:0000259" key="12">
    <source>
        <dbReference type="Pfam" id="PF02768"/>
    </source>
</evidence>
<sequence length="373" mass="39402">MRLQIDRDVLAEAVAWTTRVLPARPPVPVLTGVLLVAVPDGLQLSAFDYEVSARMTAPARVEEEGRVLVQGRLLADIARALPGKPVTLHLDGAKLRVEAGSSRFALPVMPVEEYPQLPPPPQRVGSVPGEVFAAAVAQVAVAAARDETPPVLTAVRVEIDGGTVSLVATDRYRLALRDVEWHADDPGATQAFLVRARTLNDIAKSLGGTEVEIGLSSGPGELLGISAGGRRTTVPLMDGEYPPVRRLFPESSDTTVVVEAAALVDGVRRMALIGDRSPVRLTIAEDEIVLEAGTGEDAQATDALAVEAVDGPGLSIAFNAQYLMDGLAAAGSKYVRLSFTQPSKPALLSGHDQPDASDTRGYTYLLMPIRMAG</sequence>
<organism evidence="13 14">
    <name type="scientific">Aquipuribacter nitratireducens</name>
    <dbReference type="NCBI Taxonomy" id="650104"/>
    <lineage>
        <taxon>Bacteria</taxon>
        <taxon>Bacillati</taxon>
        <taxon>Actinomycetota</taxon>
        <taxon>Actinomycetes</taxon>
        <taxon>Micrococcales</taxon>
        <taxon>Intrasporangiaceae</taxon>
        <taxon>Aquipuribacter</taxon>
    </lineage>
</organism>
<dbReference type="InterPro" id="IPR001001">
    <property type="entry name" value="DNA_polIII_beta"/>
</dbReference>
<evidence type="ECO:0000256" key="3">
    <source>
        <dbReference type="ARBA" id="ARBA00022490"/>
    </source>
</evidence>
<dbReference type="CDD" id="cd00140">
    <property type="entry name" value="beta_clamp"/>
    <property type="match status" value="1"/>
</dbReference>
<dbReference type="NCBIfam" id="TIGR00663">
    <property type="entry name" value="dnan"/>
    <property type="match status" value="1"/>
</dbReference>
<keyword evidence="3 9" id="KW-0963">Cytoplasm</keyword>
<name>A0ABW0GNE8_9MICO</name>
<feature type="domain" description="DNA polymerase III beta sliding clamp N-terminal" evidence="10">
    <location>
        <begin position="1"/>
        <end position="118"/>
    </location>
</feature>
<keyword evidence="14" id="KW-1185">Reference proteome</keyword>
<dbReference type="SUPFAM" id="SSF55979">
    <property type="entry name" value="DNA clamp"/>
    <property type="match status" value="3"/>
</dbReference>
<evidence type="ECO:0000313" key="14">
    <source>
        <dbReference type="Proteomes" id="UP001596122"/>
    </source>
</evidence>
<dbReference type="InterPro" id="IPR022635">
    <property type="entry name" value="DNA_polIII_beta_C"/>
</dbReference>
<dbReference type="Gene3D" id="3.10.150.10">
    <property type="entry name" value="DNA Polymerase III, subunit A, domain 2"/>
    <property type="match status" value="3"/>
</dbReference>
<dbReference type="GO" id="GO:0003887">
    <property type="term" value="F:DNA-directed DNA polymerase activity"/>
    <property type="evidence" value="ECO:0007669"/>
    <property type="project" value="UniProtKB-EC"/>
</dbReference>
<keyword evidence="6 9" id="KW-0235">DNA replication</keyword>
<gene>
    <name evidence="13" type="primary">dnaN</name>
    <name evidence="13" type="ORF">ACFPJ6_10685</name>
</gene>
<evidence type="ECO:0000256" key="6">
    <source>
        <dbReference type="ARBA" id="ARBA00022705"/>
    </source>
</evidence>
<keyword evidence="4 9" id="KW-0808">Transferase</keyword>
<dbReference type="InterPro" id="IPR022637">
    <property type="entry name" value="DNA_polIII_beta_cen"/>
</dbReference>
<dbReference type="InterPro" id="IPR046938">
    <property type="entry name" value="DNA_clamp_sf"/>
</dbReference>
<evidence type="ECO:0000256" key="5">
    <source>
        <dbReference type="ARBA" id="ARBA00022695"/>
    </source>
</evidence>
<evidence type="ECO:0000259" key="10">
    <source>
        <dbReference type="Pfam" id="PF00712"/>
    </source>
</evidence>
<evidence type="ECO:0000256" key="1">
    <source>
        <dbReference type="ARBA" id="ARBA00004496"/>
    </source>
</evidence>
<keyword evidence="7 9" id="KW-0239">DNA-directed DNA polymerase</keyword>
<dbReference type="PIRSF" id="PIRSF000804">
    <property type="entry name" value="DNA_pol_III_b"/>
    <property type="match status" value="1"/>
</dbReference>
<evidence type="ECO:0000256" key="2">
    <source>
        <dbReference type="ARBA" id="ARBA00010752"/>
    </source>
</evidence>
<keyword evidence="5 9" id="KW-0548">Nucleotidyltransferase</keyword>
<comment type="subunit">
    <text evidence="9">Forms a ring-shaped head-to-tail homodimer around DNA.</text>
</comment>
<proteinExistence type="inferred from homology"/>
<dbReference type="SMART" id="SM00480">
    <property type="entry name" value="POL3Bc"/>
    <property type="match status" value="1"/>
</dbReference>
<dbReference type="Pfam" id="PF00712">
    <property type="entry name" value="DNA_pol3_beta"/>
    <property type="match status" value="1"/>
</dbReference>
<evidence type="ECO:0000256" key="9">
    <source>
        <dbReference type="PIRNR" id="PIRNR000804"/>
    </source>
</evidence>
<dbReference type="InterPro" id="IPR022634">
    <property type="entry name" value="DNA_polIII_beta_N"/>
</dbReference>
<evidence type="ECO:0000256" key="8">
    <source>
        <dbReference type="ARBA" id="ARBA00023125"/>
    </source>
</evidence>
<dbReference type="Pfam" id="PF02768">
    <property type="entry name" value="DNA_pol3_beta_3"/>
    <property type="match status" value="1"/>
</dbReference>
<evidence type="ECO:0000313" key="13">
    <source>
        <dbReference type="EMBL" id="MFC5381257.1"/>
    </source>
</evidence>
<evidence type="ECO:0000259" key="11">
    <source>
        <dbReference type="Pfam" id="PF02767"/>
    </source>
</evidence>
<protein>
    <recommendedName>
        <fullName evidence="9">Beta sliding clamp</fullName>
    </recommendedName>
</protein>
<dbReference type="RefSeq" id="WP_340270719.1">
    <property type="nucleotide sequence ID" value="NZ_JBBEOG010000007.1"/>
</dbReference>
<dbReference type="EMBL" id="JBHSLD010000009">
    <property type="protein sequence ID" value="MFC5381257.1"/>
    <property type="molecule type" value="Genomic_DNA"/>
</dbReference>
<comment type="caution">
    <text evidence="13">The sequence shown here is derived from an EMBL/GenBank/DDBJ whole genome shotgun (WGS) entry which is preliminary data.</text>
</comment>
<comment type="function">
    <text evidence="9">Confers DNA tethering and processivity to DNA polymerases and other proteins. Acts as a clamp, forming a ring around DNA (a reaction catalyzed by the clamp-loading complex) which diffuses in an ATP-independent manner freely and bidirectionally along dsDNA. Initially characterized for its ability to contact the catalytic subunit of DNA polymerase III (Pol III), a complex, multichain enzyme responsible for most of the replicative synthesis in bacteria; Pol III exhibits 3'-5' exonuclease proofreading activity. The beta chain is required for initiation of replication as well as for processivity of DNA replication.</text>
</comment>
<dbReference type="Pfam" id="PF02767">
    <property type="entry name" value="DNA_pol3_beta_2"/>
    <property type="match status" value="1"/>
</dbReference>
<accession>A0ABW0GNE8</accession>
<feature type="domain" description="DNA polymerase III beta sliding clamp central" evidence="11">
    <location>
        <begin position="127"/>
        <end position="242"/>
    </location>
</feature>
<keyword evidence="8" id="KW-0238">DNA-binding</keyword>
<evidence type="ECO:0000256" key="7">
    <source>
        <dbReference type="ARBA" id="ARBA00022932"/>
    </source>
</evidence>
<dbReference type="Proteomes" id="UP001596122">
    <property type="component" value="Unassembled WGS sequence"/>
</dbReference>
<reference evidence="14" key="1">
    <citation type="journal article" date="2019" name="Int. J. Syst. Evol. Microbiol.">
        <title>The Global Catalogue of Microorganisms (GCM) 10K type strain sequencing project: providing services to taxonomists for standard genome sequencing and annotation.</title>
        <authorList>
            <consortium name="The Broad Institute Genomics Platform"/>
            <consortium name="The Broad Institute Genome Sequencing Center for Infectious Disease"/>
            <person name="Wu L."/>
            <person name="Ma J."/>
        </authorList>
    </citation>
    <scope>NUCLEOTIDE SEQUENCE [LARGE SCALE GENOMIC DNA]</scope>
    <source>
        <strain evidence="14">CCUG 43114</strain>
    </source>
</reference>
<comment type="subcellular location">
    <subcellularLocation>
        <location evidence="1 9">Cytoplasm</location>
    </subcellularLocation>
</comment>